<dbReference type="InterPro" id="IPR008972">
    <property type="entry name" value="Cupredoxin"/>
</dbReference>
<organism evidence="2 3">
    <name type="scientific">Sinorhizobium fredii (strain USDA 257)</name>
    <dbReference type="NCBI Taxonomy" id="1185652"/>
    <lineage>
        <taxon>Bacteria</taxon>
        <taxon>Pseudomonadati</taxon>
        <taxon>Pseudomonadota</taxon>
        <taxon>Alphaproteobacteria</taxon>
        <taxon>Hyphomicrobiales</taxon>
        <taxon>Rhizobiaceae</taxon>
        <taxon>Sinorhizobium/Ensifer group</taxon>
        <taxon>Sinorhizobium</taxon>
    </lineage>
</organism>
<evidence type="ECO:0000313" key="2">
    <source>
        <dbReference type="EMBL" id="AFL49013.1"/>
    </source>
</evidence>
<dbReference type="PATRIC" id="fig|1185652.3.peg.430"/>
<dbReference type="SUPFAM" id="SSF49503">
    <property type="entry name" value="Cupredoxins"/>
    <property type="match status" value="1"/>
</dbReference>
<dbReference type="InterPro" id="IPR028096">
    <property type="entry name" value="EfeO_Cupredoxin"/>
</dbReference>
<feature type="domain" description="EfeO-type cupredoxin-like" evidence="1">
    <location>
        <begin position="4"/>
        <end position="77"/>
    </location>
</feature>
<dbReference type="Pfam" id="PF13473">
    <property type="entry name" value="Cupredoxin_1"/>
    <property type="match status" value="1"/>
</dbReference>
<sequence length="79" mass="8535">MAGMAYSPSMIEAKVGDMLVFVNDDTQAHNVLIATVGFSTDLGKQDPGSQTTLTVRKSGRFDVECVIHEGMHARVVVRP</sequence>
<protein>
    <recommendedName>
        <fullName evidence="1">EfeO-type cupredoxin-like domain-containing protein</fullName>
    </recommendedName>
</protein>
<name>I3WZF7_SINF2</name>
<dbReference type="HOGENOM" id="CLU_084115_4_1_5"/>
<dbReference type="Proteomes" id="UP000006180">
    <property type="component" value="Chromosome"/>
</dbReference>
<dbReference type="KEGG" id="sfd:USDA257_c04160"/>
<accession>I3WZF7</accession>
<dbReference type="AlphaFoldDB" id="I3WZF7"/>
<dbReference type="STRING" id="1185652.USDA257_c04160"/>
<evidence type="ECO:0000313" key="3">
    <source>
        <dbReference type="Proteomes" id="UP000006180"/>
    </source>
</evidence>
<gene>
    <name evidence="2" type="ORF">USDA257_c04160</name>
</gene>
<dbReference type="Gene3D" id="2.60.40.420">
    <property type="entry name" value="Cupredoxins - blue copper proteins"/>
    <property type="match status" value="1"/>
</dbReference>
<reference evidence="2 3" key="1">
    <citation type="journal article" date="2012" name="J. Bacteriol.">
        <title>Complete genome sequence of the broad-host-range strain Sinorhizobium fredii USDA257.</title>
        <authorList>
            <person name="Schuldes J."/>
            <person name="Rodriguez Orbegoso M."/>
            <person name="Schmeisser C."/>
            <person name="Krishnan H.B."/>
            <person name="Daniel R."/>
            <person name="Streit W.R."/>
        </authorList>
    </citation>
    <scope>NUCLEOTIDE SEQUENCE [LARGE SCALE GENOMIC DNA]</scope>
    <source>
        <strain evidence="2 3">USDA 257</strain>
    </source>
</reference>
<evidence type="ECO:0000259" key="1">
    <source>
        <dbReference type="Pfam" id="PF13473"/>
    </source>
</evidence>
<proteinExistence type="predicted"/>
<dbReference type="EMBL" id="CP003563">
    <property type="protein sequence ID" value="AFL49013.1"/>
    <property type="molecule type" value="Genomic_DNA"/>
</dbReference>